<comment type="caution">
    <text evidence="1">The sequence shown here is derived from an EMBL/GenBank/DDBJ whole genome shotgun (WGS) entry which is preliminary data.</text>
</comment>
<sequence>MTNAVSTFTMHFTTATALVLATASSALAAPLQFTSQKFQLLALGDGLEDWTVSNAHIGANQNVIVIQRPTATTSSNAFLSGTADAISNDEMKLLFALQGYDSAHPLGMVIPSMPSGNIRQVFAQPDASAIFFLDDADQLSVSASGAEGFWACPTNVAEIGEVFTLFYGNDVKKADLPSKKCKAITMKAAAV</sequence>
<dbReference type="EMBL" id="JAUTXU010000036">
    <property type="protein sequence ID" value="KAK3717665.1"/>
    <property type="molecule type" value="Genomic_DNA"/>
</dbReference>
<dbReference type="Proteomes" id="UP001281147">
    <property type="component" value="Unassembled WGS sequence"/>
</dbReference>
<evidence type="ECO:0000313" key="1">
    <source>
        <dbReference type="EMBL" id="KAK3717665.1"/>
    </source>
</evidence>
<keyword evidence="2" id="KW-1185">Reference proteome</keyword>
<proteinExistence type="predicted"/>
<accession>A0ACC3NIP1</accession>
<organism evidence="1 2">
    <name type="scientific">Vermiconidia calcicola</name>
    <dbReference type="NCBI Taxonomy" id="1690605"/>
    <lineage>
        <taxon>Eukaryota</taxon>
        <taxon>Fungi</taxon>
        <taxon>Dikarya</taxon>
        <taxon>Ascomycota</taxon>
        <taxon>Pezizomycotina</taxon>
        <taxon>Dothideomycetes</taxon>
        <taxon>Dothideomycetidae</taxon>
        <taxon>Mycosphaerellales</taxon>
        <taxon>Extremaceae</taxon>
        <taxon>Vermiconidia</taxon>
    </lineage>
</organism>
<protein>
    <submittedName>
        <fullName evidence="1">Uncharacterized protein</fullName>
    </submittedName>
</protein>
<evidence type="ECO:0000313" key="2">
    <source>
        <dbReference type="Proteomes" id="UP001281147"/>
    </source>
</evidence>
<gene>
    <name evidence="1" type="ORF">LTR37_005732</name>
</gene>
<name>A0ACC3NIP1_9PEZI</name>
<reference evidence="1" key="1">
    <citation type="submission" date="2023-07" db="EMBL/GenBank/DDBJ databases">
        <title>Black Yeasts Isolated from many extreme environments.</title>
        <authorList>
            <person name="Coleine C."/>
            <person name="Stajich J.E."/>
            <person name="Selbmann L."/>
        </authorList>
    </citation>
    <scope>NUCLEOTIDE SEQUENCE</scope>
    <source>
        <strain evidence="1">CCFEE 5714</strain>
    </source>
</reference>